<dbReference type="PANTHER" id="PTHR44520:SF2">
    <property type="entry name" value="RESPONSE REGULATOR RCP1"/>
    <property type="match status" value="1"/>
</dbReference>
<dbReference type="SUPFAM" id="SSF52172">
    <property type="entry name" value="CheY-like"/>
    <property type="match status" value="1"/>
</dbReference>
<keyword evidence="1" id="KW-0597">Phosphoprotein</keyword>
<dbReference type="Pfam" id="PF00072">
    <property type="entry name" value="Response_reg"/>
    <property type="match status" value="1"/>
</dbReference>
<evidence type="ECO:0000313" key="3">
    <source>
        <dbReference type="EMBL" id="SFR83729.1"/>
    </source>
</evidence>
<dbReference type="RefSeq" id="WP_091904368.1">
    <property type="nucleotide sequence ID" value="NZ_CANMNE010000001.1"/>
</dbReference>
<dbReference type="Proteomes" id="UP000199462">
    <property type="component" value="Unassembled WGS sequence"/>
</dbReference>
<feature type="domain" description="Response regulatory" evidence="2">
    <location>
        <begin position="4"/>
        <end position="127"/>
    </location>
</feature>
<organism evidence="3 4">
    <name type="scientific">Maribacter stanieri</name>
    <dbReference type="NCBI Taxonomy" id="440514"/>
    <lineage>
        <taxon>Bacteria</taxon>
        <taxon>Pseudomonadati</taxon>
        <taxon>Bacteroidota</taxon>
        <taxon>Flavobacteriia</taxon>
        <taxon>Flavobacteriales</taxon>
        <taxon>Flavobacteriaceae</taxon>
        <taxon>Maribacter</taxon>
    </lineage>
</organism>
<dbReference type="PANTHER" id="PTHR44520">
    <property type="entry name" value="RESPONSE REGULATOR RCP1-RELATED"/>
    <property type="match status" value="1"/>
</dbReference>
<accession>A0A1I6JXM6</accession>
<protein>
    <submittedName>
        <fullName evidence="3">Response regulator receiver domain-containing protein</fullName>
    </submittedName>
</protein>
<evidence type="ECO:0000256" key="1">
    <source>
        <dbReference type="PROSITE-ProRule" id="PRU00169"/>
    </source>
</evidence>
<dbReference type="SMART" id="SM00448">
    <property type="entry name" value="REC"/>
    <property type="match status" value="1"/>
</dbReference>
<dbReference type="STRING" id="440514.SAMN04488010_3198"/>
<dbReference type="Gene3D" id="3.40.50.2300">
    <property type="match status" value="1"/>
</dbReference>
<evidence type="ECO:0000259" key="2">
    <source>
        <dbReference type="PROSITE" id="PS50110"/>
    </source>
</evidence>
<dbReference type="PROSITE" id="PS50110">
    <property type="entry name" value="RESPONSE_REGULATORY"/>
    <property type="match status" value="1"/>
</dbReference>
<dbReference type="EMBL" id="FOYX01000003">
    <property type="protein sequence ID" value="SFR83729.1"/>
    <property type="molecule type" value="Genomic_DNA"/>
</dbReference>
<dbReference type="InterPro" id="IPR011006">
    <property type="entry name" value="CheY-like_superfamily"/>
</dbReference>
<dbReference type="GO" id="GO:0000160">
    <property type="term" value="P:phosphorelay signal transduction system"/>
    <property type="evidence" value="ECO:0007669"/>
    <property type="project" value="InterPro"/>
</dbReference>
<evidence type="ECO:0000313" key="4">
    <source>
        <dbReference type="Proteomes" id="UP000199462"/>
    </source>
</evidence>
<feature type="modified residue" description="4-aspartylphosphate" evidence="1">
    <location>
        <position position="61"/>
    </location>
</feature>
<proteinExistence type="predicted"/>
<gene>
    <name evidence="3" type="ORF">SAMN04488010_3198</name>
</gene>
<dbReference type="InterPro" id="IPR052893">
    <property type="entry name" value="TCS_response_regulator"/>
</dbReference>
<dbReference type="InterPro" id="IPR001789">
    <property type="entry name" value="Sig_transdc_resp-reg_receiver"/>
</dbReference>
<keyword evidence="4" id="KW-1185">Reference proteome</keyword>
<sequence>MGKVFLVIDDDMVSQFTARYAVQQSNFDAQIYVCDSATEALNLLTELKDENKPIPDYILLDLIMPEMTGWEFIDELQSYNGSLDQMKIFIMSAFTNAKDRERAKNHRAIDGYYEKPISRNMIQAITK</sequence>
<reference evidence="4" key="1">
    <citation type="submission" date="2016-10" db="EMBL/GenBank/DDBJ databases">
        <authorList>
            <person name="Varghese N."/>
            <person name="Submissions S."/>
        </authorList>
    </citation>
    <scope>NUCLEOTIDE SEQUENCE [LARGE SCALE GENOMIC DNA]</scope>
    <source>
        <strain evidence="4">DSM 19891</strain>
    </source>
</reference>
<name>A0A1I6JXM6_9FLAO</name>
<dbReference type="AlphaFoldDB" id="A0A1I6JXM6"/>